<evidence type="ECO:0000256" key="1">
    <source>
        <dbReference type="SAM" id="SignalP"/>
    </source>
</evidence>
<dbReference type="RefSeq" id="WP_208975787.1">
    <property type="nucleotide sequence ID" value="NZ_CYHE01000015.1"/>
</dbReference>
<evidence type="ECO:0000313" key="2">
    <source>
        <dbReference type="EMBL" id="CUA99862.1"/>
    </source>
</evidence>
<protein>
    <submittedName>
        <fullName evidence="2">Uncharacterized protein</fullName>
    </submittedName>
</protein>
<keyword evidence="3" id="KW-1185">Reference proteome</keyword>
<feature type="signal peptide" evidence="1">
    <location>
        <begin position="1"/>
        <end position="26"/>
    </location>
</feature>
<sequence>MTHRLMKKAIIPAVAIMLSAAPLALAAPKSERHLLPEDNLSVTLASLGAGPAAGEDTSIWVGPVDIQGRKVIWVELIDSEGEVIYASEVAQNETHLLPDGRAIVVSPLNAPEGTLAVAKDESRVPSETGQMITRRVVDDEEGKTAVELVQTPPQQPSILLQLAKAGESVWHGIVAFFQSAADSVRVAWNWIMDTVAV</sequence>
<proteinExistence type="predicted"/>
<dbReference type="AlphaFoldDB" id="A0A0K6I963"/>
<evidence type="ECO:0000313" key="3">
    <source>
        <dbReference type="Proteomes" id="UP000183900"/>
    </source>
</evidence>
<reference evidence="3" key="1">
    <citation type="submission" date="2015-08" db="EMBL/GenBank/DDBJ databases">
        <authorList>
            <person name="Varghese N."/>
        </authorList>
    </citation>
    <scope>NUCLEOTIDE SEQUENCE [LARGE SCALE GENOMIC DNA]</scope>
    <source>
        <strain evidence="3">DSM 23407</strain>
    </source>
</reference>
<accession>A0A0K6I963</accession>
<organism evidence="2 3">
    <name type="scientific">Pannonibacter indicus</name>
    <dbReference type="NCBI Taxonomy" id="466044"/>
    <lineage>
        <taxon>Bacteria</taxon>
        <taxon>Pseudomonadati</taxon>
        <taxon>Pseudomonadota</taxon>
        <taxon>Alphaproteobacteria</taxon>
        <taxon>Hyphomicrobiales</taxon>
        <taxon>Stappiaceae</taxon>
        <taxon>Pannonibacter</taxon>
    </lineage>
</organism>
<feature type="chain" id="PRO_5005505380" evidence="1">
    <location>
        <begin position="27"/>
        <end position="197"/>
    </location>
</feature>
<gene>
    <name evidence="2" type="ORF">Ga0061067_11535</name>
</gene>
<dbReference type="Proteomes" id="UP000183900">
    <property type="component" value="Unassembled WGS sequence"/>
</dbReference>
<keyword evidence="1" id="KW-0732">Signal</keyword>
<name>A0A0K6I963_9HYPH</name>
<dbReference type="EMBL" id="CYHE01000015">
    <property type="protein sequence ID" value="CUA99862.1"/>
    <property type="molecule type" value="Genomic_DNA"/>
</dbReference>